<dbReference type="CDD" id="cd00229">
    <property type="entry name" value="SGNH_hydrolase"/>
    <property type="match status" value="1"/>
</dbReference>
<dbReference type="EMBL" id="CP053435">
    <property type="protein sequence ID" value="QJW90508.1"/>
    <property type="molecule type" value="Genomic_DNA"/>
</dbReference>
<dbReference type="AlphaFoldDB" id="A0A6M5Y852"/>
<name>A0A6M5Y852_9BACT</name>
<organism evidence="2 3">
    <name type="scientific">Spirosoma taeanense</name>
    <dbReference type="NCBI Taxonomy" id="2735870"/>
    <lineage>
        <taxon>Bacteria</taxon>
        <taxon>Pseudomonadati</taxon>
        <taxon>Bacteroidota</taxon>
        <taxon>Cytophagia</taxon>
        <taxon>Cytophagales</taxon>
        <taxon>Cytophagaceae</taxon>
        <taxon>Spirosoma</taxon>
    </lineage>
</organism>
<keyword evidence="1" id="KW-1133">Transmembrane helix</keyword>
<dbReference type="SUPFAM" id="SSF52266">
    <property type="entry name" value="SGNH hydrolase"/>
    <property type="match status" value="1"/>
</dbReference>
<dbReference type="RefSeq" id="WP_171740352.1">
    <property type="nucleotide sequence ID" value="NZ_CP053435.1"/>
</dbReference>
<evidence type="ECO:0000313" key="3">
    <source>
        <dbReference type="Proteomes" id="UP000502756"/>
    </source>
</evidence>
<dbReference type="GO" id="GO:0016788">
    <property type="term" value="F:hydrolase activity, acting on ester bonds"/>
    <property type="evidence" value="ECO:0007669"/>
    <property type="project" value="UniProtKB-ARBA"/>
</dbReference>
<evidence type="ECO:0000256" key="1">
    <source>
        <dbReference type="SAM" id="Phobius"/>
    </source>
</evidence>
<keyword evidence="2" id="KW-0378">Hydrolase</keyword>
<keyword evidence="3" id="KW-1185">Reference proteome</keyword>
<accession>A0A6M5Y852</accession>
<reference evidence="2 3" key="1">
    <citation type="submission" date="2020-05" db="EMBL/GenBank/DDBJ databases">
        <title>Genome sequencing of Spirosoma sp. TS118.</title>
        <authorList>
            <person name="Lee J.-H."/>
            <person name="Jeong S."/>
            <person name="Zhao L."/>
            <person name="Jung J.-H."/>
            <person name="Kim M.-K."/>
            <person name="Lim S."/>
        </authorList>
    </citation>
    <scope>NUCLEOTIDE SEQUENCE [LARGE SCALE GENOMIC DNA]</scope>
    <source>
        <strain evidence="2 3">TS118</strain>
    </source>
</reference>
<dbReference type="KEGG" id="stae:HNV11_14540"/>
<feature type="transmembrane region" description="Helical" evidence="1">
    <location>
        <begin position="35"/>
        <end position="54"/>
    </location>
</feature>
<keyword evidence="1" id="KW-0472">Membrane</keyword>
<evidence type="ECO:0000313" key="2">
    <source>
        <dbReference type="EMBL" id="QJW90508.1"/>
    </source>
</evidence>
<dbReference type="Proteomes" id="UP000502756">
    <property type="component" value="Chromosome"/>
</dbReference>
<dbReference type="InterPro" id="IPR036514">
    <property type="entry name" value="SGNH_hydro_sf"/>
</dbReference>
<protein>
    <submittedName>
        <fullName evidence="2">SGNH/GDSL hydrolase family protein</fullName>
    </submittedName>
</protein>
<feature type="transmembrane region" description="Helical" evidence="1">
    <location>
        <begin position="61"/>
        <end position="83"/>
    </location>
</feature>
<keyword evidence="1" id="KW-0812">Transmembrane</keyword>
<gene>
    <name evidence="2" type="ORF">HNV11_14540</name>
</gene>
<dbReference type="Gene3D" id="3.40.50.1110">
    <property type="entry name" value="SGNH hydrolase"/>
    <property type="match status" value="2"/>
</dbReference>
<sequence>MTAFQRTLIGLLFIVLLFTITLVRTELFAISATGVWLFKCLVTGQFLLLTVLIGRLAKQPWWFFAGLFILLELGVWAFAYRLAEGQHQHRRGRRFVQEVVDGWDKNLIQYDPELSQYDPALFYTLKPNLQNVVYKSGFEINTPIRTNALGVRDDAASLTNPTIIILGDSFTMGWGVADSICYASRLEQQLGRKVLNAGISSFGTARESMLLKRIQRDSCRVLVVQYCVNDQPENEELALQTFKPSPRERYDAAVRYNTLTADYYPFKYLYAVLRARMQRMTIKTAGLPGPTGRQIARTRRSLSPEESFFYAIRRIRQDYKGPIIITCLNPNGTGPETIQAFQSYLINDPLPGVYLADVSGVLTPTDYFMLDNHINSSGHRKVARQLAEVIRANRLL</sequence>
<proteinExistence type="predicted"/>